<name>B3E3Z2_TRIL1</name>
<dbReference type="InterPro" id="IPR029016">
    <property type="entry name" value="GAF-like_dom_sf"/>
</dbReference>
<dbReference type="Proteomes" id="UP000002420">
    <property type="component" value="Chromosome"/>
</dbReference>
<dbReference type="AlphaFoldDB" id="B3E3Z2"/>
<organism evidence="4 5">
    <name type="scientific">Trichlorobacter lovleyi (strain ATCC BAA-1151 / DSM 17278 / SZ)</name>
    <name type="common">Geobacter lovleyi</name>
    <dbReference type="NCBI Taxonomy" id="398767"/>
    <lineage>
        <taxon>Bacteria</taxon>
        <taxon>Pseudomonadati</taxon>
        <taxon>Thermodesulfobacteriota</taxon>
        <taxon>Desulfuromonadia</taxon>
        <taxon>Geobacterales</taxon>
        <taxon>Geobacteraceae</taxon>
        <taxon>Trichlorobacter</taxon>
    </lineage>
</organism>
<dbReference type="InterPro" id="IPR001633">
    <property type="entry name" value="EAL_dom"/>
</dbReference>
<dbReference type="Pfam" id="PF00563">
    <property type="entry name" value="EAL"/>
    <property type="match status" value="1"/>
</dbReference>
<evidence type="ECO:0000313" key="4">
    <source>
        <dbReference type="EMBL" id="ACD94406.1"/>
    </source>
</evidence>
<dbReference type="CDD" id="cd01948">
    <property type="entry name" value="EAL"/>
    <property type="match status" value="1"/>
</dbReference>
<dbReference type="NCBIfam" id="TIGR00254">
    <property type="entry name" value="GGDEF"/>
    <property type="match status" value="1"/>
</dbReference>
<dbReference type="SUPFAM" id="SSF141868">
    <property type="entry name" value="EAL domain-like"/>
    <property type="match status" value="1"/>
</dbReference>
<dbReference type="PROSITE" id="PS50887">
    <property type="entry name" value="GGDEF"/>
    <property type="match status" value="1"/>
</dbReference>
<dbReference type="Pfam" id="PF00990">
    <property type="entry name" value="GGDEF"/>
    <property type="match status" value="1"/>
</dbReference>
<dbReference type="InterPro" id="IPR000160">
    <property type="entry name" value="GGDEF_dom"/>
</dbReference>
<dbReference type="RefSeq" id="WP_012468762.1">
    <property type="nucleotide sequence ID" value="NC_010814.1"/>
</dbReference>
<dbReference type="eggNOG" id="COG5001">
    <property type="taxonomic scope" value="Bacteria"/>
</dbReference>
<protein>
    <submittedName>
        <fullName evidence="4">Diguanylate cyclase/phosphodiesterase with GAF sensor</fullName>
    </submittedName>
</protein>
<dbReference type="InterPro" id="IPR052155">
    <property type="entry name" value="Biofilm_reg_signaling"/>
</dbReference>
<dbReference type="CDD" id="cd01949">
    <property type="entry name" value="GGDEF"/>
    <property type="match status" value="1"/>
</dbReference>
<evidence type="ECO:0000313" key="5">
    <source>
        <dbReference type="Proteomes" id="UP000002420"/>
    </source>
</evidence>
<dbReference type="SUPFAM" id="SSF55073">
    <property type="entry name" value="Nucleotide cyclase"/>
    <property type="match status" value="1"/>
</dbReference>
<dbReference type="PANTHER" id="PTHR44757:SF2">
    <property type="entry name" value="BIOFILM ARCHITECTURE MAINTENANCE PROTEIN MBAA"/>
    <property type="match status" value="1"/>
</dbReference>
<dbReference type="InterPro" id="IPR029787">
    <property type="entry name" value="Nucleotide_cyclase"/>
</dbReference>
<dbReference type="InterPro" id="IPR043128">
    <property type="entry name" value="Rev_trsase/Diguanyl_cyclase"/>
</dbReference>
<feature type="domain" description="GGDEF" evidence="3">
    <location>
        <begin position="227"/>
        <end position="359"/>
    </location>
</feature>
<dbReference type="FunFam" id="3.20.20.450:FF:000001">
    <property type="entry name" value="Cyclic di-GMP phosphodiesterase yahA"/>
    <property type="match status" value="1"/>
</dbReference>
<dbReference type="EMBL" id="CP001089">
    <property type="protein sequence ID" value="ACD94406.1"/>
    <property type="molecule type" value="Genomic_DNA"/>
</dbReference>
<dbReference type="STRING" id="398767.Glov_0680"/>
<feature type="region of interest" description="Disordered" evidence="1">
    <location>
        <begin position="631"/>
        <end position="651"/>
    </location>
</feature>
<dbReference type="InterPro" id="IPR003018">
    <property type="entry name" value="GAF"/>
</dbReference>
<sequence>MQTSHNLEEKLNRANRALQLLSASNRALLRARDESSLLHDICRIATEIGGYSLSWIGYKKLDAAQSIRPVAYSGHDEGFLSAANMSWADCNRGRSAMSTAIRAGITQLRPDILNDPQLSYWHEDAGRRNYRSAVALPLQVDGDTIGAIAIYAPEPNAFNDEEVKLLEELASDLSFGIETIRLRTAHEHANARIHRLAFFDTLTGLPNRNHLAGLLADSIAAAKQNNNQLALFLLDLDYIREINETYGHETGDWILVQVAQKLCGLVDDSALVARFGGDDFIIIYEQSTVHKVRNLAKHILAAIKQPFLFDARSFSISGSIGIAFYPDDADTPTDLLSRADLAMSKVKGAGGGYCLYKRDMSHLLTRKLELVQRLECALAEGNLHLYYQPKVELYAGMMVGAEALLRWQDPVLGWVSPAEFIPVAEGRGLMPQIGEWVLKTACQHIKSWKSKGLNCRGKIAVNVSAQQFGDPYFLERVARVLEETGVLPSNIELELTESCLMDDPERMSEIMKSLRGMGFSIAIDDFGTGYSSLAYLKRFPIDTLKIDQTFVKNMLDDNNDKAIISTILAIAKQMGLMTVAEGVETEEQRCALQKLGCVLAQGYYFCRPEPMDDFTEKRLKAVCLLPKNSNAKQPAMTSAGRVKEAAGSSAV</sequence>
<evidence type="ECO:0000259" key="3">
    <source>
        <dbReference type="PROSITE" id="PS50887"/>
    </source>
</evidence>
<evidence type="ECO:0000259" key="2">
    <source>
        <dbReference type="PROSITE" id="PS50883"/>
    </source>
</evidence>
<dbReference type="OrthoDB" id="9777298at2"/>
<reference evidence="4 5" key="1">
    <citation type="submission" date="2008-05" db="EMBL/GenBank/DDBJ databases">
        <title>Complete sequence of chromosome of Geobacter lovleyi SZ.</title>
        <authorList>
            <consortium name="US DOE Joint Genome Institute"/>
            <person name="Lucas S."/>
            <person name="Copeland A."/>
            <person name="Lapidus A."/>
            <person name="Glavina del Rio T."/>
            <person name="Dalin E."/>
            <person name="Tice H."/>
            <person name="Bruce D."/>
            <person name="Goodwin L."/>
            <person name="Pitluck S."/>
            <person name="Chertkov O."/>
            <person name="Meincke L."/>
            <person name="Brettin T."/>
            <person name="Detter J.C."/>
            <person name="Han C."/>
            <person name="Tapia R."/>
            <person name="Kuske C.R."/>
            <person name="Schmutz J."/>
            <person name="Larimer F."/>
            <person name="Land M."/>
            <person name="Hauser L."/>
            <person name="Kyrpides N."/>
            <person name="Mikhailova N."/>
            <person name="Sung Y."/>
            <person name="Fletcher K.E."/>
            <person name="Ritalahti K.M."/>
            <person name="Loeffler F.E."/>
            <person name="Richardson P."/>
        </authorList>
    </citation>
    <scope>NUCLEOTIDE SEQUENCE [LARGE SCALE GENOMIC DNA]</scope>
    <source>
        <strain evidence="5">ATCC BAA-1151 / DSM 17278 / SZ</strain>
    </source>
</reference>
<dbReference type="PANTHER" id="PTHR44757">
    <property type="entry name" value="DIGUANYLATE CYCLASE DGCP"/>
    <property type="match status" value="1"/>
</dbReference>
<dbReference type="SMART" id="SM00052">
    <property type="entry name" value="EAL"/>
    <property type="match status" value="1"/>
</dbReference>
<dbReference type="SMART" id="SM00267">
    <property type="entry name" value="GGDEF"/>
    <property type="match status" value="1"/>
</dbReference>
<keyword evidence="5" id="KW-1185">Reference proteome</keyword>
<proteinExistence type="predicted"/>
<dbReference type="Pfam" id="PF13185">
    <property type="entry name" value="GAF_2"/>
    <property type="match status" value="1"/>
</dbReference>
<dbReference type="InterPro" id="IPR035919">
    <property type="entry name" value="EAL_sf"/>
</dbReference>
<accession>B3E3Z2</accession>
<dbReference type="SUPFAM" id="SSF55781">
    <property type="entry name" value="GAF domain-like"/>
    <property type="match status" value="1"/>
</dbReference>
<evidence type="ECO:0000256" key="1">
    <source>
        <dbReference type="SAM" id="MobiDB-lite"/>
    </source>
</evidence>
<dbReference type="Gene3D" id="3.30.70.270">
    <property type="match status" value="1"/>
</dbReference>
<dbReference type="KEGG" id="glo:Glov_0680"/>
<dbReference type="Gene3D" id="3.20.20.450">
    <property type="entry name" value="EAL domain"/>
    <property type="match status" value="1"/>
</dbReference>
<dbReference type="PROSITE" id="PS50883">
    <property type="entry name" value="EAL"/>
    <property type="match status" value="1"/>
</dbReference>
<dbReference type="Gene3D" id="3.30.450.40">
    <property type="match status" value="1"/>
</dbReference>
<feature type="domain" description="EAL" evidence="2">
    <location>
        <begin position="367"/>
        <end position="622"/>
    </location>
</feature>
<gene>
    <name evidence="4" type="ordered locus">Glov_0680</name>
</gene>
<dbReference type="HOGENOM" id="CLU_000445_70_34_7"/>
<dbReference type="SMART" id="SM00065">
    <property type="entry name" value="GAF"/>
    <property type="match status" value="1"/>
</dbReference>